<dbReference type="EMBL" id="JARJCM010000107">
    <property type="protein sequence ID" value="KAJ7028875.1"/>
    <property type="molecule type" value="Genomic_DNA"/>
</dbReference>
<dbReference type="Gene3D" id="3.40.970.10">
    <property type="entry name" value="Ribonuclease H1, N-terminal domain"/>
    <property type="match status" value="2"/>
</dbReference>
<evidence type="ECO:0000313" key="4">
    <source>
        <dbReference type="Proteomes" id="UP001218188"/>
    </source>
</evidence>
<dbReference type="SUPFAM" id="SSF55658">
    <property type="entry name" value="L9 N-domain-like"/>
    <property type="match status" value="2"/>
</dbReference>
<feature type="region of interest" description="Disordered" evidence="1">
    <location>
        <begin position="29"/>
        <end position="62"/>
    </location>
</feature>
<gene>
    <name evidence="3" type="ORF">C8F04DRAFT_1265439</name>
</gene>
<dbReference type="Pfam" id="PF01693">
    <property type="entry name" value="Cauli_VI"/>
    <property type="match status" value="2"/>
</dbReference>
<dbReference type="InterPro" id="IPR011320">
    <property type="entry name" value="RNase_H1_N"/>
</dbReference>
<name>A0AAD6SK21_9AGAR</name>
<accession>A0AAD6SK21</accession>
<sequence length="291" mass="32213">MTLLPNGNDSDEFNDPEFLALLASLDLGQVDQGSASTPPPRTPSPRPPSYVDARHTFPSDRPRTTQAAVVPSAYTPTRRLHNSPVQHYYYDSPTRSGHTTEWSVAGTATQGVPGAHVRGVSPRKKKTKKAAYVVFCGRRCGVFETWSQTKPLVDGVRNCIFRGYTTLEAAESAFAYAVVRSWTRTSDSALSTTLLPQPIDAQPRNNIHNPLNHSEALDDRWYVVYRGIFPGVYRSHLECQLNVLGVRRALHESVHGRDTAFSKYQEALAARRVSALAPTYYAGGHDDDPFV</sequence>
<evidence type="ECO:0000259" key="2">
    <source>
        <dbReference type="Pfam" id="PF01693"/>
    </source>
</evidence>
<proteinExistence type="predicted"/>
<dbReference type="InterPro" id="IPR009027">
    <property type="entry name" value="Ribosomal_bL9/RNase_H1_N"/>
</dbReference>
<dbReference type="AlphaFoldDB" id="A0AAD6SK21"/>
<feature type="domain" description="Ribonuclease H1 N-terminal" evidence="2">
    <location>
        <begin position="131"/>
        <end position="172"/>
    </location>
</feature>
<reference evidence="3" key="1">
    <citation type="submission" date="2023-03" db="EMBL/GenBank/DDBJ databases">
        <title>Massive genome expansion in bonnet fungi (Mycena s.s.) driven by repeated elements and novel gene families across ecological guilds.</title>
        <authorList>
            <consortium name="Lawrence Berkeley National Laboratory"/>
            <person name="Harder C.B."/>
            <person name="Miyauchi S."/>
            <person name="Viragh M."/>
            <person name="Kuo A."/>
            <person name="Thoen E."/>
            <person name="Andreopoulos B."/>
            <person name="Lu D."/>
            <person name="Skrede I."/>
            <person name="Drula E."/>
            <person name="Henrissat B."/>
            <person name="Morin E."/>
            <person name="Kohler A."/>
            <person name="Barry K."/>
            <person name="LaButti K."/>
            <person name="Morin E."/>
            <person name="Salamov A."/>
            <person name="Lipzen A."/>
            <person name="Mereny Z."/>
            <person name="Hegedus B."/>
            <person name="Baldrian P."/>
            <person name="Stursova M."/>
            <person name="Weitz H."/>
            <person name="Taylor A."/>
            <person name="Grigoriev I.V."/>
            <person name="Nagy L.G."/>
            <person name="Martin F."/>
            <person name="Kauserud H."/>
        </authorList>
    </citation>
    <scope>NUCLEOTIDE SEQUENCE</scope>
    <source>
        <strain evidence="3">CBHHK200</strain>
    </source>
</reference>
<feature type="compositionally biased region" description="Basic and acidic residues" evidence="1">
    <location>
        <begin position="52"/>
        <end position="62"/>
    </location>
</feature>
<dbReference type="InterPro" id="IPR037056">
    <property type="entry name" value="RNase_H1_N_sf"/>
</dbReference>
<dbReference type="Proteomes" id="UP001218188">
    <property type="component" value="Unassembled WGS sequence"/>
</dbReference>
<comment type="caution">
    <text evidence="3">The sequence shown here is derived from an EMBL/GenBank/DDBJ whole genome shotgun (WGS) entry which is preliminary data.</text>
</comment>
<protein>
    <recommendedName>
        <fullName evidence="2">Ribonuclease H1 N-terminal domain-containing protein</fullName>
    </recommendedName>
</protein>
<feature type="compositionally biased region" description="Pro residues" evidence="1">
    <location>
        <begin position="37"/>
        <end position="48"/>
    </location>
</feature>
<keyword evidence="4" id="KW-1185">Reference proteome</keyword>
<evidence type="ECO:0000313" key="3">
    <source>
        <dbReference type="EMBL" id="KAJ7028875.1"/>
    </source>
</evidence>
<organism evidence="3 4">
    <name type="scientific">Mycena alexandri</name>
    <dbReference type="NCBI Taxonomy" id="1745969"/>
    <lineage>
        <taxon>Eukaryota</taxon>
        <taxon>Fungi</taxon>
        <taxon>Dikarya</taxon>
        <taxon>Basidiomycota</taxon>
        <taxon>Agaricomycotina</taxon>
        <taxon>Agaricomycetes</taxon>
        <taxon>Agaricomycetidae</taxon>
        <taxon>Agaricales</taxon>
        <taxon>Marasmiineae</taxon>
        <taxon>Mycenaceae</taxon>
        <taxon>Mycena</taxon>
    </lineage>
</organism>
<evidence type="ECO:0000256" key="1">
    <source>
        <dbReference type="SAM" id="MobiDB-lite"/>
    </source>
</evidence>
<feature type="domain" description="Ribonuclease H1 N-terminal" evidence="2">
    <location>
        <begin position="221"/>
        <end position="253"/>
    </location>
</feature>